<dbReference type="InterPro" id="IPR058627">
    <property type="entry name" value="MdtA-like_C"/>
</dbReference>
<dbReference type="InterPro" id="IPR058624">
    <property type="entry name" value="MdtA-like_HH"/>
</dbReference>
<feature type="domain" description="Multidrug resistance protein MdtA-like alpha-helical hairpin" evidence="6">
    <location>
        <begin position="86"/>
        <end position="152"/>
    </location>
</feature>
<dbReference type="EMBL" id="RJVI01000003">
    <property type="protein sequence ID" value="ROR29813.1"/>
    <property type="molecule type" value="Genomic_DNA"/>
</dbReference>
<dbReference type="Gene3D" id="2.40.420.20">
    <property type="match status" value="1"/>
</dbReference>
<evidence type="ECO:0000259" key="8">
    <source>
        <dbReference type="Pfam" id="PF25954"/>
    </source>
</evidence>
<dbReference type="InterPro" id="IPR058792">
    <property type="entry name" value="Beta-barrel_RND_2"/>
</dbReference>
<dbReference type="RefSeq" id="WP_123402198.1">
    <property type="nucleotide sequence ID" value="NZ_RJVI01000003.1"/>
</dbReference>
<dbReference type="PANTHER" id="PTHR30469">
    <property type="entry name" value="MULTIDRUG RESISTANCE PROTEIN MDTA"/>
    <property type="match status" value="1"/>
</dbReference>
<keyword evidence="3" id="KW-0813">Transport</keyword>
<keyword evidence="4" id="KW-0175">Coiled coil</keyword>
<dbReference type="Pfam" id="PF25954">
    <property type="entry name" value="Beta-barrel_RND_2"/>
    <property type="match status" value="1"/>
</dbReference>
<dbReference type="Proteomes" id="UP000276634">
    <property type="component" value="Unassembled WGS sequence"/>
</dbReference>
<comment type="similarity">
    <text evidence="2">Belongs to the membrane fusion protein (MFP) (TC 8.A.1) family.</text>
</comment>
<dbReference type="PANTHER" id="PTHR30469:SF18">
    <property type="entry name" value="RESISTANCE-NODULATION-CELL DIVISION (RND) EFFLUX MEMBRANE FUSION PROTEIN-RELATED"/>
    <property type="match status" value="1"/>
</dbReference>
<reference evidence="10 11" key="1">
    <citation type="submission" date="2018-11" db="EMBL/GenBank/DDBJ databases">
        <title>Genomic Encyclopedia of Type Strains, Phase IV (KMG-IV): sequencing the most valuable type-strain genomes for metagenomic binning, comparative biology and taxonomic classification.</title>
        <authorList>
            <person name="Goeker M."/>
        </authorList>
    </citation>
    <scope>NUCLEOTIDE SEQUENCE [LARGE SCALE GENOMIC DNA]</scope>
    <source>
        <strain evidence="10 11">DSM 100275</strain>
    </source>
</reference>
<evidence type="ECO:0000259" key="7">
    <source>
        <dbReference type="Pfam" id="PF25917"/>
    </source>
</evidence>
<dbReference type="Pfam" id="PF25876">
    <property type="entry name" value="HH_MFP_RND"/>
    <property type="match status" value="1"/>
</dbReference>
<dbReference type="AlphaFoldDB" id="A0A3N1XT52"/>
<feature type="domain" description="CusB-like beta-barrel" evidence="8">
    <location>
        <begin position="193"/>
        <end position="264"/>
    </location>
</feature>
<evidence type="ECO:0000256" key="3">
    <source>
        <dbReference type="ARBA" id="ARBA00022448"/>
    </source>
</evidence>
<feature type="domain" description="Multidrug resistance protein MdtA-like C-terminal permuted SH3" evidence="9">
    <location>
        <begin position="272"/>
        <end position="328"/>
    </location>
</feature>
<sequence length="345" mass="37255">MRAWKSLILLMALAGPAAAALETATVVREPVAEERVMDAVVEAVNQATVAARTAGRVVEVLFDVDDYVPAGALIVRLDDTAHRAGLEAAQAQLAEARARVREAETEFGRVERLHRRGLVARAELDRARAALDAARARVMAAEAQVAAAEEALERTRIRAPYAGIVTRRMVEVGESVQPGTPLMAGLSLERLRVTAAVPQSLAERVRAGAAVRVRLPDGRTLAIPRERVTVFPYADPVTHTVRVRLALDPGVKDLYPGMLVKAAFTLGRVPRLLIPAQALVRRSEVQAVYVVDEAGGIHLRLVRVGRRLDDGRLEVLAGLAEGERVALDPIRAGIALKERAAEGRR</sequence>
<dbReference type="NCBIfam" id="TIGR01730">
    <property type="entry name" value="RND_mfp"/>
    <property type="match status" value="1"/>
</dbReference>
<dbReference type="Pfam" id="PF25917">
    <property type="entry name" value="BSH_RND"/>
    <property type="match status" value="1"/>
</dbReference>
<keyword evidence="11" id="KW-1185">Reference proteome</keyword>
<comment type="subcellular location">
    <subcellularLocation>
        <location evidence="1">Cell envelope</location>
    </subcellularLocation>
</comment>
<evidence type="ECO:0000256" key="1">
    <source>
        <dbReference type="ARBA" id="ARBA00004196"/>
    </source>
</evidence>
<feature type="chain" id="PRO_5017995666" evidence="5">
    <location>
        <begin position="20"/>
        <end position="345"/>
    </location>
</feature>
<keyword evidence="5" id="KW-0732">Signal</keyword>
<dbReference type="InterPro" id="IPR058625">
    <property type="entry name" value="MdtA-like_BSH"/>
</dbReference>
<evidence type="ECO:0000313" key="10">
    <source>
        <dbReference type="EMBL" id="ROR29813.1"/>
    </source>
</evidence>
<name>A0A3N1XT52_9GAMM</name>
<dbReference type="Gene3D" id="2.40.30.170">
    <property type="match status" value="1"/>
</dbReference>
<feature type="signal peptide" evidence="5">
    <location>
        <begin position="1"/>
        <end position="19"/>
    </location>
</feature>
<accession>A0A3N1XT52</accession>
<dbReference type="InterPro" id="IPR006143">
    <property type="entry name" value="RND_pump_MFP"/>
</dbReference>
<dbReference type="GO" id="GO:1990281">
    <property type="term" value="C:efflux pump complex"/>
    <property type="evidence" value="ECO:0007669"/>
    <property type="project" value="TreeGrafter"/>
</dbReference>
<comment type="caution">
    <text evidence="10">The sequence shown here is derived from an EMBL/GenBank/DDBJ whole genome shotgun (WGS) entry which is preliminary data.</text>
</comment>
<dbReference type="SUPFAM" id="SSF111369">
    <property type="entry name" value="HlyD-like secretion proteins"/>
    <property type="match status" value="1"/>
</dbReference>
<feature type="domain" description="Multidrug resistance protein MdtA-like barrel-sandwich hybrid" evidence="7">
    <location>
        <begin position="45"/>
        <end position="181"/>
    </location>
</feature>
<evidence type="ECO:0000259" key="6">
    <source>
        <dbReference type="Pfam" id="PF25876"/>
    </source>
</evidence>
<organism evidence="10 11">
    <name type="scientific">Inmirania thermothiophila</name>
    <dbReference type="NCBI Taxonomy" id="1750597"/>
    <lineage>
        <taxon>Bacteria</taxon>
        <taxon>Pseudomonadati</taxon>
        <taxon>Pseudomonadota</taxon>
        <taxon>Gammaproteobacteria</taxon>
        <taxon>Chromatiales</taxon>
        <taxon>Ectothiorhodospiraceae</taxon>
        <taxon>Inmirania</taxon>
    </lineage>
</organism>
<feature type="coiled-coil region" evidence="4">
    <location>
        <begin position="86"/>
        <end position="158"/>
    </location>
</feature>
<dbReference type="Gene3D" id="1.10.287.470">
    <property type="entry name" value="Helix hairpin bin"/>
    <property type="match status" value="1"/>
</dbReference>
<dbReference type="Gene3D" id="2.40.50.100">
    <property type="match status" value="1"/>
</dbReference>
<protein>
    <submittedName>
        <fullName evidence="10">RND family efflux transporter MFP subunit</fullName>
    </submittedName>
</protein>
<evidence type="ECO:0000256" key="2">
    <source>
        <dbReference type="ARBA" id="ARBA00009477"/>
    </source>
</evidence>
<evidence type="ECO:0000256" key="4">
    <source>
        <dbReference type="SAM" id="Coils"/>
    </source>
</evidence>
<dbReference type="GO" id="GO:0015562">
    <property type="term" value="F:efflux transmembrane transporter activity"/>
    <property type="evidence" value="ECO:0007669"/>
    <property type="project" value="TreeGrafter"/>
</dbReference>
<proteinExistence type="inferred from homology"/>
<evidence type="ECO:0000256" key="5">
    <source>
        <dbReference type="SAM" id="SignalP"/>
    </source>
</evidence>
<evidence type="ECO:0000313" key="11">
    <source>
        <dbReference type="Proteomes" id="UP000276634"/>
    </source>
</evidence>
<gene>
    <name evidence="10" type="ORF">EDC57_2491</name>
</gene>
<dbReference type="OrthoDB" id="5730196at2"/>
<dbReference type="Pfam" id="PF25967">
    <property type="entry name" value="RND-MFP_C"/>
    <property type="match status" value="1"/>
</dbReference>
<evidence type="ECO:0000259" key="9">
    <source>
        <dbReference type="Pfam" id="PF25967"/>
    </source>
</evidence>